<keyword evidence="4" id="KW-1185">Reference proteome</keyword>
<evidence type="ECO:0000256" key="1">
    <source>
        <dbReference type="SAM" id="MobiDB-lite"/>
    </source>
</evidence>
<dbReference type="Pfam" id="PF13527">
    <property type="entry name" value="Acetyltransf_9"/>
    <property type="match status" value="1"/>
</dbReference>
<dbReference type="InterPro" id="IPR016181">
    <property type="entry name" value="Acyl_CoA_acyltransferase"/>
</dbReference>
<dbReference type="Gene3D" id="3.40.630.30">
    <property type="match status" value="1"/>
</dbReference>
<dbReference type="SUPFAM" id="SSF55729">
    <property type="entry name" value="Acyl-CoA N-acyltransferases (Nat)"/>
    <property type="match status" value="1"/>
</dbReference>
<dbReference type="GO" id="GO:0016747">
    <property type="term" value="F:acyltransferase activity, transferring groups other than amino-acyl groups"/>
    <property type="evidence" value="ECO:0007669"/>
    <property type="project" value="InterPro"/>
</dbReference>
<dbReference type="InterPro" id="IPR000182">
    <property type="entry name" value="GNAT_dom"/>
</dbReference>
<reference evidence="4" key="1">
    <citation type="submission" date="2020-09" db="EMBL/GenBank/DDBJ databases">
        <title>Sphingomonas sp., a new species isolated from pork steak.</title>
        <authorList>
            <person name="Heidler von Heilborn D."/>
        </authorList>
    </citation>
    <scope>NUCLEOTIDE SEQUENCE [LARGE SCALE GENOMIC DNA]</scope>
</reference>
<accession>A0A974NSU7</accession>
<sequence>MRFLGINSGEHLDFEIVHFERETVVQTRIFLSQSPRPRRLCGPGPSKPRHSRSAAAGKAHRGPAGAIPLGLSPHTLLNRASRAAFGCAEREGFAVQIVPIADVSADAVEQLLDRAFGSARRARTAYRIREGMDALPAFSFAGVEDGTLIGTIQCWPIALDTDDGRSLPLIMLGPVAIEPLRQQGGLGRSLTAHALAAIDADSAAPAVMLIGDPEYYGRFFGFTATATAAWRVPGPVERHRLLARGADVPDAAGMLGPRVPACT</sequence>
<name>A0A974NSU7_9SPHN</name>
<proteinExistence type="predicted"/>
<feature type="region of interest" description="Disordered" evidence="1">
    <location>
        <begin position="35"/>
        <end position="64"/>
    </location>
</feature>
<protein>
    <submittedName>
        <fullName evidence="3">N-acetyltransferase</fullName>
    </submittedName>
</protein>
<gene>
    <name evidence="3" type="ORF">H5J25_12385</name>
</gene>
<dbReference type="KEGG" id="sari:H5J25_12385"/>
<evidence type="ECO:0000259" key="2">
    <source>
        <dbReference type="PROSITE" id="PS51186"/>
    </source>
</evidence>
<dbReference type="PROSITE" id="PS51186">
    <property type="entry name" value="GNAT"/>
    <property type="match status" value="1"/>
</dbReference>
<dbReference type="Proteomes" id="UP000595894">
    <property type="component" value="Chromosome"/>
</dbReference>
<dbReference type="AlphaFoldDB" id="A0A974NSU7"/>
<feature type="domain" description="N-acetyltransferase" evidence="2">
    <location>
        <begin position="95"/>
        <end position="247"/>
    </location>
</feature>
<evidence type="ECO:0000313" key="3">
    <source>
        <dbReference type="EMBL" id="QQV76289.1"/>
    </source>
</evidence>
<evidence type="ECO:0000313" key="4">
    <source>
        <dbReference type="Proteomes" id="UP000595894"/>
    </source>
</evidence>
<organism evidence="3 4">
    <name type="scientific">Sphingomonas aliaeris</name>
    <dbReference type="NCBI Taxonomy" id="2759526"/>
    <lineage>
        <taxon>Bacteria</taxon>
        <taxon>Pseudomonadati</taxon>
        <taxon>Pseudomonadota</taxon>
        <taxon>Alphaproteobacteria</taxon>
        <taxon>Sphingomonadales</taxon>
        <taxon>Sphingomonadaceae</taxon>
        <taxon>Sphingomonas</taxon>
    </lineage>
</organism>
<dbReference type="EMBL" id="CP061035">
    <property type="protein sequence ID" value="QQV76289.1"/>
    <property type="molecule type" value="Genomic_DNA"/>
</dbReference>